<dbReference type="InterPro" id="IPR003785">
    <property type="entry name" value="Creatininase/forma_Hydrolase"/>
</dbReference>
<name>A0A923L173_9FIRM</name>
<proteinExistence type="inferred from homology"/>
<dbReference type="GO" id="GO:0046872">
    <property type="term" value="F:metal ion binding"/>
    <property type="evidence" value="ECO:0007669"/>
    <property type="project" value="UniProtKB-KW"/>
</dbReference>
<dbReference type="Gene3D" id="3.40.50.10310">
    <property type="entry name" value="Creatininase"/>
    <property type="match status" value="1"/>
</dbReference>
<accession>A0A923L173</accession>
<dbReference type="AlphaFoldDB" id="A0A923L173"/>
<dbReference type="InterPro" id="IPR024087">
    <property type="entry name" value="Creatininase-like_sf"/>
</dbReference>
<protein>
    <submittedName>
        <fullName evidence="6">Creatininase family protein</fullName>
    </submittedName>
</protein>
<dbReference type="EMBL" id="JACONZ010000001">
    <property type="protein sequence ID" value="MBC5580778.1"/>
    <property type="molecule type" value="Genomic_DNA"/>
</dbReference>
<dbReference type="PANTHER" id="PTHR35005">
    <property type="entry name" value="3-DEHYDRO-SCYLLO-INOSOSE HYDROLASE"/>
    <property type="match status" value="1"/>
</dbReference>
<evidence type="ECO:0000256" key="5">
    <source>
        <dbReference type="ARBA" id="ARBA00024029"/>
    </source>
</evidence>
<dbReference type="GO" id="GO:0009231">
    <property type="term" value="P:riboflavin biosynthetic process"/>
    <property type="evidence" value="ECO:0007669"/>
    <property type="project" value="TreeGrafter"/>
</dbReference>
<dbReference type="PANTHER" id="PTHR35005:SF1">
    <property type="entry name" value="2-AMINO-5-FORMYLAMINO-6-RIBOSYLAMINOPYRIMIDIN-4(3H)-ONE 5'-MONOPHOSPHATE DEFORMYLASE"/>
    <property type="match status" value="1"/>
</dbReference>
<evidence type="ECO:0000256" key="3">
    <source>
        <dbReference type="ARBA" id="ARBA00022801"/>
    </source>
</evidence>
<keyword evidence="2" id="KW-0479">Metal-binding</keyword>
<comment type="cofactor">
    <cofactor evidence="1">
        <name>Zn(2+)</name>
        <dbReference type="ChEBI" id="CHEBI:29105"/>
    </cofactor>
</comment>
<dbReference type="SUPFAM" id="SSF102215">
    <property type="entry name" value="Creatininase"/>
    <property type="match status" value="1"/>
</dbReference>
<dbReference type="Pfam" id="PF02633">
    <property type="entry name" value="Creatininase"/>
    <property type="match status" value="1"/>
</dbReference>
<keyword evidence="3" id="KW-0378">Hydrolase</keyword>
<comment type="caution">
    <text evidence="6">The sequence shown here is derived from an EMBL/GenBank/DDBJ whole genome shotgun (WGS) entry which is preliminary data.</text>
</comment>
<keyword evidence="4" id="KW-0862">Zinc</keyword>
<sequence>MRTRFLPRLLNSEVEAYLQQNDLIIIPVGTVEMHGAMPLDCETVLSEAAALKMAEACDGLVLSGLPYFYAGATATGRGTTQVSVRQGIEYLGAIARSLLRQGFRRQIYVSLHGPAYLTCSPMVRDFFDETGVPALYVDLLLQLERLGKDFFPPQQPFYRRFDALILGAYDLLGRLEDVPLCAGCRESESPPAPTVAPFQELFSLAYQSGSAGYCFGAPGDHMPTVDLPSAGARRALAEEGKAALCELIRRLEIPRAAEQLAQLADFEAQVGRRFPWTPPAWNAPEK</sequence>
<evidence type="ECO:0000256" key="1">
    <source>
        <dbReference type="ARBA" id="ARBA00001947"/>
    </source>
</evidence>
<gene>
    <name evidence="6" type="ORF">H8S23_04605</name>
</gene>
<dbReference type="Proteomes" id="UP000659630">
    <property type="component" value="Unassembled WGS sequence"/>
</dbReference>
<keyword evidence="7" id="KW-1185">Reference proteome</keyword>
<evidence type="ECO:0000256" key="2">
    <source>
        <dbReference type="ARBA" id="ARBA00022723"/>
    </source>
</evidence>
<evidence type="ECO:0000256" key="4">
    <source>
        <dbReference type="ARBA" id="ARBA00022833"/>
    </source>
</evidence>
<evidence type="ECO:0000313" key="6">
    <source>
        <dbReference type="EMBL" id="MBC5580778.1"/>
    </source>
</evidence>
<dbReference type="GO" id="GO:0016811">
    <property type="term" value="F:hydrolase activity, acting on carbon-nitrogen (but not peptide) bonds, in linear amides"/>
    <property type="evidence" value="ECO:0007669"/>
    <property type="project" value="TreeGrafter"/>
</dbReference>
<organism evidence="6 7">
    <name type="scientific">Anaerofilum hominis</name>
    <dbReference type="NCBI Taxonomy" id="2763016"/>
    <lineage>
        <taxon>Bacteria</taxon>
        <taxon>Bacillati</taxon>
        <taxon>Bacillota</taxon>
        <taxon>Clostridia</taxon>
        <taxon>Eubacteriales</taxon>
        <taxon>Oscillospiraceae</taxon>
        <taxon>Anaerofilum</taxon>
    </lineage>
</organism>
<comment type="similarity">
    <text evidence="5">Belongs to the creatininase superfamily.</text>
</comment>
<evidence type="ECO:0000313" key="7">
    <source>
        <dbReference type="Proteomes" id="UP000659630"/>
    </source>
</evidence>
<reference evidence="6" key="1">
    <citation type="submission" date="2020-08" db="EMBL/GenBank/DDBJ databases">
        <title>Genome public.</title>
        <authorList>
            <person name="Liu C."/>
            <person name="Sun Q."/>
        </authorList>
    </citation>
    <scope>NUCLEOTIDE SEQUENCE</scope>
    <source>
        <strain evidence="6">BX8</strain>
    </source>
</reference>